<proteinExistence type="predicted"/>
<protein>
    <submittedName>
        <fullName evidence="1">Uncharacterized protein</fullName>
    </submittedName>
</protein>
<dbReference type="AlphaFoldDB" id="A0A0K2VYQ9"/>
<accession>A0A0K2VYQ9</accession>
<organism evidence="1 2">
    <name type="scientific">Mesorhizobium plurifarium</name>
    <dbReference type="NCBI Taxonomy" id="69974"/>
    <lineage>
        <taxon>Bacteria</taxon>
        <taxon>Pseudomonadati</taxon>
        <taxon>Pseudomonadota</taxon>
        <taxon>Alphaproteobacteria</taxon>
        <taxon>Hyphomicrobiales</taxon>
        <taxon>Phyllobacteriaceae</taxon>
        <taxon>Mesorhizobium</taxon>
    </lineage>
</organism>
<dbReference type="EMBL" id="CCND01000013">
    <property type="protein sequence ID" value="CDX57030.1"/>
    <property type="molecule type" value="Genomic_DNA"/>
</dbReference>
<gene>
    <name evidence="1" type="ORF">MPL1032_200007</name>
</gene>
<evidence type="ECO:0000313" key="2">
    <source>
        <dbReference type="Proteomes" id="UP000182888"/>
    </source>
</evidence>
<dbReference type="Proteomes" id="UP000182888">
    <property type="component" value="Unassembled WGS sequence"/>
</dbReference>
<evidence type="ECO:0000313" key="1">
    <source>
        <dbReference type="EMBL" id="CDX57030.1"/>
    </source>
</evidence>
<reference evidence="2" key="1">
    <citation type="submission" date="2014-08" db="EMBL/GenBank/DDBJ databases">
        <authorList>
            <person name="Edwards T."/>
        </authorList>
    </citation>
    <scope>NUCLEOTIDE SEQUENCE [LARGE SCALE GENOMIC DNA]</scope>
</reference>
<sequence length="95" mass="10322">MARFYSNKSGKLGGHYLSKSTAKSNRSLLPDATKNIRAVNLQSQIAENWSLRGKSAAKLIPVNVDATSANAEILAGRLKFFDKTLALPLWGTFSP</sequence>
<name>A0A0K2VYQ9_MESPL</name>